<sequence length="168" mass="18484">MTPIESLIERYAAGSTLLAYAAGGIHDEKARERPGPGRWSCAELVAHIVDSDLVDSDRMKRVIADEAATLLPYDENRWVAGLHSAEMPIDAGLALFAANRAWTARILRACDEAAFRRAGLHGERGRLTLAELVAANVTHLDHHLRFLYGKRANLGISVQPRYLNSTID</sequence>
<dbReference type="OrthoDB" id="9793216at2"/>
<dbReference type="GO" id="GO:0016787">
    <property type="term" value="F:hydrolase activity"/>
    <property type="evidence" value="ECO:0007669"/>
    <property type="project" value="UniProtKB-KW"/>
</dbReference>
<dbReference type="KEGG" id="agv:OJF2_25450"/>
<dbReference type="InterPro" id="IPR034660">
    <property type="entry name" value="DinB/YfiT-like"/>
</dbReference>
<protein>
    <submittedName>
        <fullName evidence="2">Metal-dependent hydrolase YfiT</fullName>
        <ecNumber evidence="2">3.-.-.-</ecNumber>
    </submittedName>
</protein>
<dbReference type="EC" id="3.-.-.-" evidence="2"/>
<keyword evidence="2" id="KW-0378">Hydrolase</keyword>
<evidence type="ECO:0000313" key="2">
    <source>
        <dbReference type="EMBL" id="QEH34012.1"/>
    </source>
</evidence>
<dbReference type="SUPFAM" id="SSF109854">
    <property type="entry name" value="DinB/YfiT-like putative metalloenzymes"/>
    <property type="match status" value="1"/>
</dbReference>
<organism evidence="2 3">
    <name type="scientific">Aquisphaera giovannonii</name>
    <dbReference type="NCBI Taxonomy" id="406548"/>
    <lineage>
        <taxon>Bacteria</taxon>
        <taxon>Pseudomonadati</taxon>
        <taxon>Planctomycetota</taxon>
        <taxon>Planctomycetia</taxon>
        <taxon>Isosphaerales</taxon>
        <taxon>Isosphaeraceae</taxon>
        <taxon>Aquisphaera</taxon>
    </lineage>
</organism>
<feature type="domain" description="DinB-like" evidence="1">
    <location>
        <begin position="18"/>
        <end position="146"/>
    </location>
</feature>
<evidence type="ECO:0000313" key="3">
    <source>
        <dbReference type="Proteomes" id="UP000324233"/>
    </source>
</evidence>
<dbReference type="RefSeq" id="WP_148593997.1">
    <property type="nucleotide sequence ID" value="NZ_CP042997.1"/>
</dbReference>
<dbReference type="Proteomes" id="UP000324233">
    <property type="component" value="Chromosome"/>
</dbReference>
<reference evidence="2 3" key="1">
    <citation type="submission" date="2019-08" db="EMBL/GenBank/DDBJ databases">
        <title>Deep-cultivation of Planctomycetes and their phenomic and genomic characterization uncovers novel biology.</title>
        <authorList>
            <person name="Wiegand S."/>
            <person name="Jogler M."/>
            <person name="Boedeker C."/>
            <person name="Pinto D."/>
            <person name="Vollmers J."/>
            <person name="Rivas-Marin E."/>
            <person name="Kohn T."/>
            <person name="Peeters S.H."/>
            <person name="Heuer A."/>
            <person name="Rast P."/>
            <person name="Oberbeckmann S."/>
            <person name="Bunk B."/>
            <person name="Jeske O."/>
            <person name="Meyerdierks A."/>
            <person name="Storesund J.E."/>
            <person name="Kallscheuer N."/>
            <person name="Luecker S."/>
            <person name="Lage O.M."/>
            <person name="Pohl T."/>
            <person name="Merkel B.J."/>
            <person name="Hornburger P."/>
            <person name="Mueller R.-W."/>
            <person name="Bruemmer F."/>
            <person name="Labrenz M."/>
            <person name="Spormann A.M."/>
            <person name="Op den Camp H."/>
            <person name="Overmann J."/>
            <person name="Amann R."/>
            <person name="Jetten M.S.M."/>
            <person name="Mascher T."/>
            <person name="Medema M.H."/>
            <person name="Devos D.P."/>
            <person name="Kaster A.-K."/>
            <person name="Ovreas L."/>
            <person name="Rohde M."/>
            <person name="Galperin M.Y."/>
            <person name="Jogler C."/>
        </authorList>
    </citation>
    <scope>NUCLEOTIDE SEQUENCE [LARGE SCALE GENOMIC DNA]</scope>
    <source>
        <strain evidence="2 3">OJF2</strain>
    </source>
</reference>
<gene>
    <name evidence="2" type="primary">yfiT_2</name>
    <name evidence="2" type="ORF">OJF2_25450</name>
</gene>
<keyword evidence="3" id="KW-1185">Reference proteome</keyword>
<dbReference type="Gene3D" id="1.20.120.450">
    <property type="entry name" value="dinb family like domain"/>
    <property type="match status" value="1"/>
</dbReference>
<dbReference type="EMBL" id="CP042997">
    <property type="protein sequence ID" value="QEH34012.1"/>
    <property type="molecule type" value="Genomic_DNA"/>
</dbReference>
<name>A0A5B9W064_9BACT</name>
<evidence type="ECO:0000259" key="1">
    <source>
        <dbReference type="Pfam" id="PF12867"/>
    </source>
</evidence>
<proteinExistence type="predicted"/>
<dbReference type="AlphaFoldDB" id="A0A5B9W064"/>
<dbReference type="Pfam" id="PF12867">
    <property type="entry name" value="DinB_2"/>
    <property type="match status" value="1"/>
</dbReference>
<accession>A0A5B9W064</accession>
<dbReference type="InterPro" id="IPR024775">
    <property type="entry name" value="DinB-like"/>
</dbReference>